<dbReference type="Gene3D" id="3.60.10.10">
    <property type="entry name" value="Endonuclease/exonuclease/phosphatase"/>
    <property type="match status" value="1"/>
</dbReference>
<dbReference type="SUPFAM" id="SSF56219">
    <property type="entry name" value="DNase I-like"/>
    <property type="match status" value="1"/>
</dbReference>
<name>A0A3M9N5D8_9BACT</name>
<feature type="signal peptide" evidence="1">
    <location>
        <begin position="1"/>
        <end position="20"/>
    </location>
</feature>
<proteinExistence type="predicted"/>
<dbReference type="InterPro" id="IPR051916">
    <property type="entry name" value="GPI-anchor_lipid_remodeler"/>
</dbReference>
<comment type="caution">
    <text evidence="4">The sequence shown here is derived from an EMBL/GenBank/DDBJ whole genome shotgun (WGS) entry which is preliminary data.</text>
</comment>
<dbReference type="OrthoDB" id="740324at2"/>
<dbReference type="Gene3D" id="2.60.40.1740">
    <property type="entry name" value="hypothetical protein (bacova_03559)"/>
    <property type="match status" value="1"/>
</dbReference>
<dbReference type="Pfam" id="PF03372">
    <property type="entry name" value="Exo_endo_phos"/>
    <property type="match status" value="1"/>
</dbReference>
<protein>
    <submittedName>
        <fullName evidence="4">DUF1735 domain-containing protein</fullName>
    </submittedName>
</protein>
<dbReference type="RefSeq" id="WP_123131219.1">
    <property type="nucleotide sequence ID" value="NZ_RJJE01000001.1"/>
</dbReference>
<dbReference type="InterPro" id="IPR005135">
    <property type="entry name" value="Endo/exonuclease/phosphatase"/>
</dbReference>
<dbReference type="Proteomes" id="UP000271010">
    <property type="component" value="Unassembled WGS sequence"/>
</dbReference>
<accession>A0A3M9N5D8</accession>
<dbReference type="InterPro" id="IPR036691">
    <property type="entry name" value="Endo/exonu/phosph_ase_sf"/>
</dbReference>
<evidence type="ECO:0000313" key="4">
    <source>
        <dbReference type="EMBL" id="RNI33021.1"/>
    </source>
</evidence>
<dbReference type="PANTHER" id="PTHR14859">
    <property type="entry name" value="CALCOFLUOR WHITE HYPERSENSITIVE PROTEIN PRECURSOR"/>
    <property type="match status" value="1"/>
</dbReference>
<evidence type="ECO:0000259" key="3">
    <source>
        <dbReference type="Pfam" id="PF08522"/>
    </source>
</evidence>
<feature type="domain" description="Endonuclease/exonuclease/phosphatase" evidence="2">
    <location>
        <begin position="188"/>
        <end position="376"/>
    </location>
</feature>
<dbReference type="EMBL" id="RJJE01000001">
    <property type="protein sequence ID" value="RNI33021.1"/>
    <property type="molecule type" value="Genomic_DNA"/>
</dbReference>
<reference evidence="4 5" key="1">
    <citation type="submission" date="2018-11" db="EMBL/GenBank/DDBJ databases">
        <title>Rufibacter latericius sp. nov., isolated from water in Baiyang Lake.</title>
        <authorList>
            <person name="Yang Y."/>
        </authorList>
    </citation>
    <scope>NUCLEOTIDE SEQUENCE [LARGE SCALE GENOMIC DNA]</scope>
    <source>
        <strain evidence="4 5">MCC P1</strain>
    </source>
</reference>
<evidence type="ECO:0000313" key="5">
    <source>
        <dbReference type="Proteomes" id="UP000271010"/>
    </source>
</evidence>
<organism evidence="4 5">
    <name type="scientific">Rufibacter immobilis</name>
    <dbReference type="NCBI Taxonomy" id="1348778"/>
    <lineage>
        <taxon>Bacteria</taxon>
        <taxon>Pseudomonadati</taxon>
        <taxon>Bacteroidota</taxon>
        <taxon>Cytophagia</taxon>
        <taxon>Cytophagales</taxon>
        <taxon>Hymenobacteraceae</taxon>
        <taxon>Rufibacter</taxon>
    </lineage>
</organism>
<gene>
    <name evidence="4" type="ORF">EFA69_00945</name>
</gene>
<dbReference type="GO" id="GO:0016020">
    <property type="term" value="C:membrane"/>
    <property type="evidence" value="ECO:0007669"/>
    <property type="project" value="GOC"/>
</dbReference>
<feature type="domain" description="BT-3987-like N-terminal" evidence="3">
    <location>
        <begin position="51"/>
        <end position="152"/>
    </location>
</feature>
<dbReference type="InterPro" id="IPR013728">
    <property type="entry name" value="BT_3987-like_N"/>
</dbReference>
<evidence type="ECO:0000259" key="2">
    <source>
        <dbReference type="Pfam" id="PF03372"/>
    </source>
</evidence>
<dbReference type="GO" id="GO:0003824">
    <property type="term" value="F:catalytic activity"/>
    <property type="evidence" value="ECO:0007669"/>
    <property type="project" value="InterPro"/>
</dbReference>
<dbReference type="Pfam" id="PF08522">
    <property type="entry name" value="BT_3987-like_N"/>
    <property type="match status" value="1"/>
</dbReference>
<keyword evidence="5" id="KW-1185">Reference proteome</keyword>
<sequence>MKKINIFYWVLLLASCGLTACKYDTDIPNPSDYVKIYLPQAIEAPAKRTFTMADTLQSIVFGVAYGGPDVPGSAVEVSFKVDENLVQTFNTTNGTNYAVMPSGSYELNQTTATIPSGSVSSLPLKIKVRTNGVLEPFKQYLLPVSIDQVSGNLPINNNLKTAYFLVEAQKEGTSLKVMSFGKGAGIYNMALAADIINQHSPDILLVREMDMNTNRNGKVDQAAVLAPLIGMPHYLFVTSISNFDGGGAYGCTIFSKLPLKQAVTHILPTGDENTEKGPLGVITVELSNGTEIVFAGTHLSSNATRRGVQLPELVKILNTYTTEPLILAGNFNDRPPAGPVYVSLAEAQLIFPCSTCPPNTPVANPVNFSDFIMYKNPSRFRVISHTVGASSTSAHLPVITQFQVYKE</sequence>
<dbReference type="PANTHER" id="PTHR14859:SF1">
    <property type="entry name" value="PGAP2-INTERACTING PROTEIN"/>
    <property type="match status" value="1"/>
</dbReference>
<evidence type="ECO:0000256" key="1">
    <source>
        <dbReference type="SAM" id="SignalP"/>
    </source>
</evidence>
<dbReference type="GO" id="GO:0006506">
    <property type="term" value="P:GPI anchor biosynthetic process"/>
    <property type="evidence" value="ECO:0007669"/>
    <property type="project" value="TreeGrafter"/>
</dbReference>
<feature type="chain" id="PRO_5018132581" evidence="1">
    <location>
        <begin position="21"/>
        <end position="407"/>
    </location>
</feature>
<keyword evidence="1" id="KW-0732">Signal</keyword>
<dbReference type="AlphaFoldDB" id="A0A3M9N5D8"/>
<dbReference type="PROSITE" id="PS51257">
    <property type="entry name" value="PROKAR_LIPOPROTEIN"/>
    <property type="match status" value="1"/>
</dbReference>